<keyword evidence="1" id="KW-0547">Nucleotide-binding</keyword>
<dbReference type="PROSITE" id="PS00455">
    <property type="entry name" value="AMP_BINDING"/>
    <property type="match status" value="1"/>
</dbReference>
<dbReference type="STRING" id="312017.Q237B7"/>
<gene>
    <name evidence="4" type="ORF">TTHERM_00083320</name>
</gene>
<dbReference type="Proteomes" id="UP000009168">
    <property type="component" value="Unassembled WGS sequence"/>
</dbReference>
<dbReference type="InterPro" id="IPR020845">
    <property type="entry name" value="AMP-binding_CS"/>
</dbReference>
<protein>
    <submittedName>
        <fullName evidence="4">AMP-binding enzyme family protein</fullName>
    </submittedName>
</protein>
<dbReference type="EMBL" id="GG662749">
    <property type="protein sequence ID" value="EAR92333.2"/>
    <property type="molecule type" value="Genomic_DNA"/>
</dbReference>
<keyword evidence="5" id="KW-1185">Reference proteome</keyword>
<dbReference type="GO" id="GO:0005783">
    <property type="term" value="C:endoplasmic reticulum"/>
    <property type="evidence" value="ECO:0007669"/>
    <property type="project" value="TreeGrafter"/>
</dbReference>
<dbReference type="PANTHER" id="PTHR43272">
    <property type="entry name" value="LONG-CHAIN-FATTY-ACID--COA LIGASE"/>
    <property type="match status" value="1"/>
</dbReference>
<dbReference type="InParanoid" id="Q237B7"/>
<dbReference type="RefSeq" id="XP_001012578.2">
    <property type="nucleotide sequence ID" value="XM_001012578.2"/>
</dbReference>
<evidence type="ECO:0000259" key="3">
    <source>
        <dbReference type="Pfam" id="PF00501"/>
    </source>
</evidence>
<dbReference type="KEGG" id="tet:TTHERM_00083320"/>
<proteinExistence type="predicted"/>
<dbReference type="GO" id="GO:0004467">
    <property type="term" value="F:long-chain fatty acid-CoA ligase activity"/>
    <property type="evidence" value="ECO:0007669"/>
    <property type="project" value="TreeGrafter"/>
</dbReference>
<evidence type="ECO:0000313" key="5">
    <source>
        <dbReference type="Proteomes" id="UP000009168"/>
    </source>
</evidence>
<dbReference type="GeneID" id="7845841"/>
<dbReference type="InterPro" id="IPR000873">
    <property type="entry name" value="AMP-dep_synth/lig_dom"/>
</dbReference>
<dbReference type="HOGENOM" id="CLU_254892_0_0_1"/>
<keyword evidence="2" id="KW-0067">ATP-binding</keyword>
<name>Q237B7_TETTS</name>
<feature type="domain" description="AMP-dependent synthetase/ligase" evidence="3">
    <location>
        <begin position="130"/>
        <end position="508"/>
    </location>
</feature>
<sequence>MSQVSSLPQSNSHQKRVYNIQIGNKLPNATHVMRNPKSLDKLLYQPMPNIHNLQDLINEGLKNFGQREFIGNKNLQTGMYEYETYENIYKKARALGSSLQNLNLLKVSREQKTFRVYSNLNQDFDGTIKMVGIYCKNRPEWTISDMANALYGYTMVPIYDTLGPDSVSYVLGHSLITTCICSAQSIEILSKTKQLFDLKNIISLEDNYSKESNQILTQRGIKIISFSDIIALGIKNGVPLPKNIPTDTIFTFSYTSGTTGNPKGAMLTHRNLLSVVQSKQNGDHQFNEADTHLSYLPLPHIFERFVHVTCWLSGTKIAYYSGNILKLREDFAAAKPTAAIFVPRLLNKIYEDLNNFINNQPQPQKEYIQKAINEKLKNLYSEQNPTVFHPIYDEKIFKKFNEMFGGKIKQIGSGSAPLSQKVIDFFKVIFSANFNQGYGQTEGTGLETNQVHGDNVENNVGGIVTGIELKLEDVPDMGYLSTDKDEFGNHMPRGEICVRGHSVFAGYYKDEEKTIEAIDSEGWLHSGDIGIILPNGALRIIDRKKNIMKLQQGEYISPEKVENIYIRSRGVSEAYIHGDSMQSYCVGIIVPNPDEIVKIAKELNISETSIEALCKNKLINDAYLKIIQEFGKREGLLSFEQAHKIYLEPVSLAFKGCLTQSFKLQRHIAKQVFKQIFDQMYSTPLPPKLQSRL</sequence>
<reference evidence="5" key="1">
    <citation type="journal article" date="2006" name="PLoS Biol.">
        <title>Macronuclear genome sequence of the ciliate Tetrahymena thermophila, a model eukaryote.</title>
        <authorList>
            <person name="Eisen J.A."/>
            <person name="Coyne R.S."/>
            <person name="Wu M."/>
            <person name="Wu D."/>
            <person name="Thiagarajan M."/>
            <person name="Wortman J.R."/>
            <person name="Badger J.H."/>
            <person name="Ren Q."/>
            <person name="Amedeo P."/>
            <person name="Jones K.M."/>
            <person name="Tallon L.J."/>
            <person name="Delcher A.L."/>
            <person name="Salzberg S.L."/>
            <person name="Silva J.C."/>
            <person name="Haas B.J."/>
            <person name="Majoros W.H."/>
            <person name="Farzad M."/>
            <person name="Carlton J.M."/>
            <person name="Smith R.K. Jr."/>
            <person name="Garg J."/>
            <person name="Pearlman R.E."/>
            <person name="Karrer K.M."/>
            <person name="Sun L."/>
            <person name="Manning G."/>
            <person name="Elde N.C."/>
            <person name="Turkewitz A.P."/>
            <person name="Asai D.J."/>
            <person name="Wilkes D.E."/>
            <person name="Wang Y."/>
            <person name="Cai H."/>
            <person name="Collins K."/>
            <person name="Stewart B.A."/>
            <person name="Lee S.R."/>
            <person name="Wilamowska K."/>
            <person name="Weinberg Z."/>
            <person name="Ruzzo W.L."/>
            <person name="Wloga D."/>
            <person name="Gaertig J."/>
            <person name="Frankel J."/>
            <person name="Tsao C.-C."/>
            <person name="Gorovsky M.A."/>
            <person name="Keeling P.J."/>
            <person name="Waller R.F."/>
            <person name="Patron N.J."/>
            <person name="Cherry J.M."/>
            <person name="Stover N.A."/>
            <person name="Krieger C.J."/>
            <person name="del Toro C."/>
            <person name="Ryder H.F."/>
            <person name="Williamson S.C."/>
            <person name="Barbeau R.A."/>
            <person name="Hamilton E.P."/>
            <person name="Orias E."/>
        </authorList>
    </citation>
    <scope>NUCLEOTIDE SEQUENCE [LARGE SCALE GENOMIC DNA]</scope>
    <source>
        <strain evidence="5">SB210</strain>
    </source>
</reference>
<dbReference type="InterPro" id="IPR042099">
    <property type="entry name" value="ANL_N_sf"/>
</dbReference>
<dbReference type="GO" id="GO:0016020">
    <property type="term" value="C:membrane"/>
    <property type="evidence" value="ECO:0007669"/>
    <property type="project" value="TreeGrafter"/>
</dbReference>
<dbReference type="SUPFAM" id="SSF56801">
    <property type="entry name" value="Acetyl-CoA synthetase-like"/>
    <property type="match status" value="1"/>
</dbReference>
<dbReference type="GO" id="GO:0005524">
    <property type="term" value="F:ATP binding"/>
    <property type="evidence" value="ECO:0007669"/>
    <property type="project" value="UniProtKB-KW"/>
</dbReference>
<evidence type="ECO:0000256" key="1">
    <source>
        <dbReference type="ARBA" id="ARBA00022741"/>
    </source>
</evidence>
<dbReference type="eggNOG" id="KOG1256">
    <property type="taxonomic scope" value="Eukaryota"/>
</dbReference>
<dbReference type="OrthoDB" id="1700726at2759"/>
<evidence type="ECO:0000256" key="2">
    <source>
        <dbReference type="ARBA" id="ARBA00022840"/>
    </source>
</evidence>
<dbReference type="AlphaFoldDB" id="Q237B7"/>
<dbReference type="PANTHER" id="PTHR43272:SF33">
    <property type="entry name" value="AMP-BINDING DOMAIN-CONTAINING PROTEIN-RELATED"/>
    <property type="match status" value="1"/>
</dbReference>
<dbReference type="Gene3D" id="3.40.50.12780">
    <property type="entry name" value="N-terminal domain of ligase-like"/>
    <property type="match status" value="1"/>
</dbReference>
<organism evidence="4 5">
    <name type="scientific">Tetrahymena thermophila (strain SB210)</name>
    <dbReference type="NCBI Taxonomy" id="312017"/>
    <lineage>
        <taxon>Eukaryota</taxon>
        <taxon>Sar</taxon>
        <taxon>Alveolata</taxon>
        <taxon>Ciliophora</taxon>
        <taxon>Intramacronucleata</taxon>
        <taxon>Oligohymenophorea</taxon>
        <taxon>Hymenostomatida</taxon>
        <taxon>Tetrahymenina</taxon>
        <taxon>Tetrahymenidae</taxon>
        <taxon>Tetrahymena</taxon>
    </lineage>
</organism>
<dbReference type="FunCoup" id="Q237B7">
    <property type="interactions" value="19"/>
</dbReference>
<evidence type="ECO:0000313" key="4">
    <source>
        <dbReference type="EMBL" id="EAR92333.2"/>
    </source>
</evidence>
<accession>Q237B7</accession>
<dbReference type="Pfam" id="PF00501">
    <property type="entry name" value="AMP-binding"/>
    <property type="match status" value="1"/>
</dbReference>